<proteinExistence type="predicted"/>
<dbReference type="AlphaFoldDB" id="A0A0D8BFM9"/>
<protein>
    <submittedName>
        <fullName evidence="1">Uncharacterized protein</fullName>
    </submittedName>
</protein>
<keyword evidence="2" id="KW-1185">Reference proteome</keyword>
<reference evidence="1 2" key="2">
    <citation type="journal article" date="2016" name="Genome Announc.">
        <title>Permanent Draft Genome Sequences for Two Variants of Frankia sp. Strain CpI1, the First Frankia Strain Isolated from Root Nodules of Comptonia peregrina.</title>
        <authorList>
            <person name="Oshone R."/>
            <person name="Hurst S.G.IV."/>
            <person name="Abebe-Akele F."/>
            <person name="Simpson S."/>
            <person name="Morris K."/>
            <person name="Thomas W.K."/>
            <person name="Tisa L.S."/>
        </authorList>
    </citation>
    <scope>NUCLEOTIDE SEQUENCE [LARGE SCALE GENOMIC DNA]</scope>
    <source>
        <strain evidence="2">CpI1-S</strain>
    </source>
</reference>
<dbReference type="PATRIC" id="fig|1502723.3.peg.1625"/>
<accession>A0A0D8BFM9</accession>
<evidence type="ECO:0000313" key="2">
    <source>
        <dbReference type="Proteomes" id="UP000032545"/>
    </source>
</evidence>
<name>A0A0D8BFM9_9ACTN</name>
<sequence>MDGQPAWRFCDKCFGIFFNGDPDPKRKGHCPAGDAHHAQGFVFYLPHDVPDTVGQPGWRFCDKCFGLFFNGDPVNKGRCPAGDAHRAQGFLFVLPHDVPDTVGQPGWRFCDKCFGLFFNGDPAKKGRCPAGDAHHAQGFLFVLPHRPFPNPSTKLHWVGSYVEVDGSGFEPNQPVQIDYQFKTSTGGAAGDPQNVASGSTGTFSHQIHVYPDTSSALVRAIDLGSGEIVLNTLEN</sequence>
<dbReference type="OrthoDB" id="5148901at2"/>
<dbReference type="RefSeq" id="WP_128423298.1">
    <property type="nucleotide sequence ID" value="NZ_JYFN01000016.1"/>
</dbReference>
<dbReference type="EMBL" id="JYFN01000016">
    <property type="protein sequence ID" value="KJE23098.1"/>
    <property type="molecule type" value="Genomic_DNA"/>
</dbReference>
<comment type="caution">
    <text evidence="1">The sequence shown here is derived from an EMBL/GenBank/DDBJ whole genome shotgun (WGS) entry which is preliminary data.</text>
</comment>
<organism evidence="1 2">
    <name type="scientific">Frankia torreyi</name>
    <dbReference type="NCBI Taxonomy" id="1856"/>
    <lineage>
        <taxon>Bacteria</taxon>
        <taxon>Bacillati</taxon>
        <taxon>Actinomycetota</taxon>
        <taxon>Actinomycetes</taxon>
        <taxon>Frankiales</taxon>
        <taxon>Frankiaceae</taxon>
        <taxon>Frankia</taxon>
    </lineage>
</organism>
<dbReference type="Gene3D" id="2.60.40.230">
    <property type="entry name" value="Neocarzinostatin-like"/>
    <property type="match status" value="1"/>
</dbReference>
<dbReference type="Proteomes" id="UP000032545">
    <property type="component" value="Unassembled WGS sequence"/>
</dbReference>
<gene>
    <name evidence="1" type="ORF">FF36_02526</name>
</gene>
<evidence type="ECO:0000313" key="1">
    <source>
        <dbReference type="EMBL" id="KJE23098.1"/>
    </source>
</evidence>
<reference evidence="2" key="1">
    <citation type="submission" date="2015-02" db="EMBL/GenBank/DDBJ databases">
        <title>Draft Genome of Frankia sp. CpI1-S.</title>
        <authorList>
            <person name="Oshone R.T."/>
            <person name="Ngom M."/>
            <person name="Ghodhbane-Gtari F."/>
            <person name="Gtari M."/>
            <person name="Morris K."/>
            <person name="Thomas K."/>
            <person name="Sen A."/>
            <person name="Tisa L.S."/>
        </authorList>
    </citation>
    <scope>NUCLEOTIDE SEQUENCE [LARGE SCALE GENOMIC DNA]</scope>
    <source>
        <strain evidence="2">CpI1-S</strain>
    </source>
</reference>